<dbReference type="AlphaFoldDB" id="A0A6B8KGB2"/>
<keyword evidence="1" id="KW-0812">Transmembrane</keyword>
<organism evidence="2 3">
    <name type="scientific">Methylocystis heyeri</name>
    <dbReference type="NCBI Taxonomy" id="391905"/>
    <lineage>
        <taxon>Bacteria</taxon>
        <taxon>Pseudomonadati</taxon>
        <taxon>Pseudomonadota</taxon>
        <taxon>Alphaproteobacteria</taxon>
        <taxon>Hyphomicrobiales</taxon>
        <taxon>Methylocystaceae</taxon>
        <taxon>Methylocystis</taxon>
    </lineage>
</organism>
<protein>
    <recommendedName>
        <fullName evidence="4">PH domain-containing protein</fullName>
    </recommendedName>
</protein>
<accession>A0A6B8KGB2</accession>
<evidence type="ECO:0000313" key="2">
    <source>
        <dbReference type="EMBL" id="QGM46015.1"/>
    </source>
</evidence>
<feature type="transmembrane region" description="Helical" evidence="1">
    <location>
        <begin position="25"/>
        <end position="46"/>
    </location>
</feature>
<dbReference type="Proteomes" id="UP000309061">
    <property type="component" value="Chromosome"/>
</dbReference>
<sequence>MTNSLKELPAGDVLPTASTTAPFRHGALCALWTLLLLATLVPVVVAKPNEARLIALLAAIYVGQALLAEILGVRVGHETIVAPRRWGPFSSLWRRRLEIQSVKSILAKPKSAWGEQVLLQPLSGSRLLLLFQSRDQKLAFLKVVSTRDRRVSIYRAD</sequence>
<dbReference type="KEGG" id="mhey:H2LOC_010040"/>
<keyword evidence="3" id="KW-1185">Reference proteome</keyword>
<evidence type="ECO:0000313" key="3">
    <source>
        <dbReference type="Proteomes" id="UP000309061"/>
    </source>
</evidence>
<dbReference type="RefSeq" id="WP_136496275.1">
    <property type="nucleotide sequence ID" value="NZ_CP046052.1"/>
</dbReference>
<evidence type="ECO:0000256" key="1">
    <source>
        <dbReference type="SAM" id="Phobius"/>
    </source>
</evidence>
<gene>
    <name evidence="2" type="ORF">H2LOC_010040</name>
</gene>
<reference evidence="2 3" key="1">
    <citation type="submission" date="2019-11" db="EMBL/GenBank/DDBJ databases">
        <title>The genome sequence of Methylocystis heyeri.</title>
        <authorList>
            <person name="Oshkin I.Y."/>
            <person name="Miroshnikov K."/>
            <person name="Dedysh S.N."/>
        </authorList>
    </citation>
    <scope>NUCLEOTIDE SEQUENCE [LARGE SCALE GENOMIC DNA]</scope>
    <source>
        <strain evidence="2 3">H2</strain>
    </source>
</reference>
<keyword evidence="1" id="KW-0472">Membrane</keyword>
<keyword evidence="1" id="KW-1133">Transmembrane helix</keyword>
<evidence type="ECO:0008006" key="4">
    <source>
        <dbReference type="Google" id="ProtNLM"/>
    </source>
</evidence>
<name>A0A6B8KGB2_9HYPH</name>
<proteinExistence type="predicted"/>
<feature type="transmembrane region" description="Helical" evidence="1">
    <location>
        <begin position="53"/>
        <end position="73"/>
    </location>
</feature>
<dbReference type="EMBL" id="CP046052">
    <property type="protein sequence ID" value="QGM46015.1"/>
    <property type="molecule type" value="Genomic_DNA"/>
</dbReference>